<proteinExistence type="inferred from homology"/>
<dbReference type="GeneID" id="80801443"/>
<comment type="similarity">
    <text evidence="1">Belongs to the UPF0065 (bug) family.</text>
</comment>
<dbReference type="PANTHER" id="PTHR42928:SF5">
    <property type="entry name" value="BLR1237 PROTEIN"/>
    <property type="match status" value="1"/>
</dbReference>
<feature type="chain" id="PRO_5013173814" evidence="2">
    <location>
        <begin position="27"/>
        <end position="332"/>
    </location>
</feature>
<dbReference type="PROSITE" id="PS51318">
    <property type="entry name" value="TAT"/>
    <property type="match status" value="1"/>
</dbReference>
<sequence>MKQSRRGVLGWALAACGATVASGPLAAWAQGAYPNRPIKFIVPWPAGGSADIAGRLYADFLSKELGQPVVVENRPGAGANLGVGVLAKSPADGYTLGQVSIGTQSINQFVYPALGFDPVGSFEHIGLQTKQPNILLVKKDSPFKTLQELVAYAKSNPGKLNYASPGIGSSLHLSGAYLASQGDFQWTHVPFKGSAESIPALIGGQVDAVFDNLSSSLPHVKDGSKVRALVVTSQQRVADISQVPSVLETGILKDPIYSWFGIAGPKGLPPEALQRLVAASARIFQHPDYIHKLKAIGAEPGGLQGADYLKFQVAERARWSKVVKDNQISIQN</sequence>
<dbReference type="STRING" id="1219032.GCA_001515545_01181"/>
<evidence type="ECO:0000256" key="2">
    <source>
        <dbReference type="SAM" id="SignalP"/>
    </source>
</evidence>
<protein>
    <submittedName>
        <fullName evidence="3">Tripartite tricarboxylate transporter substrate binding protein</fullName>
    </submittedName>
</protein>
<organism evidence="3 4">
    <name type="scientific">Comamonas terrigena</name>
    <dbReference type="NCBI Taxonomy" id="32013"/>
    <lineage>
        <taxon>Bacteria</taxon>
        <taxon>Pseudomonadati</taxon>
        <taxon>Pseudomonadota</taxon>
        <taxon>Betaproteobacteria</taxon>
        <taxon>Burkholderiales</taxon>
        <taxon>Comamonadaceae</taxon>
        <taxon>Comamonas</taxon>
    </lineage>
</organism>
<dbReference type="PANTHER" id="PTHR42928">
    <property type="entry name" value="TRICARBOXYLATE-BINDING PROTEIN"/>
    <property type="match status" value="1"/>
</dbReference>
<evidence type="ECO:0000313" key="4">
    <source>
        <dbReference type="Proteomes" id="UP000220246"/>
    </source>
</evidence>
<gene>
    <name evidence="3" type="ORF">CRM82_12555</name>
</gene>
<evidence type="ECO:0000256" key="1">
    <source>
        <dbReference type="ARBA" id="ARBA00006987"/>
    </source>
</evidence>
<feature type="signal peptide" evidence="2">
    <location>
        <begin position="1"/>
        <end position="26"/>
    </location>
</feature>
<dbReference type="EMBL" id="PDEA01000001">
    <property type="protein sequence ID" value="PEH89318.1"/>
    <property type="molecule type" value="Genomic_DNA"/>
</dbReference>
<keyword evidence="2" id="KW-0732">Signal</keyword>
<dbReference type="RefSeq" id="WP_066534373.1">
    <property type="nucleotide sequence ID" value="NZ_UIGV01000001.1"/>
</dbReference>
<dbReference type="InterPro" id="IPR006311">
    <property type="entry name" value="TAT_signal"/>
</dbReference>
<dbReference type="CDD" id="cd07012">
    <property type="entry name" value="PBP2_Bug_TTT"/>
    <property type="match status" value="1"/>
</dbReference>
<comment type="caution">
    <text evidence="3">The sequence shown here is derived from an EMBL/GenBank/DDBJ whole genome shotgun (WGS) entry which is preliminary data.</text>
</comment>
<dbReference type="AlphaFoldDB" id="A0A2A7UVM8"/>
<dbReference type="Pfam" id="PF03401">
    <property type="entry name" value="TctC"/>
    <property type="match status" value="1"/>
</dbReference>
<evidence type="ECO:0000313" key="3">
    <source>
        <dbReference type="EMBL" id="PEH89318.1"/>
    </source>
</evidence>
<dbReference type="InterPro" id="IPR005064">
    <property type="entry name" value="BUG"/>
</dbReference>
<reference evidence="4" key="1">
    <citation type="submission" date="2017-09" db="EMBL/GenBank/DDBJ databases">
        <title>FDA dAtabase for Regulatory Grade micrObial Sequences (FDA-ARGOS): Supporting development and validation of Infectious Disease Dx tests.</title>
        <authorList>
            <person name="Minogue T."/>
            <person name="Wolcott M."/>
            <person name="Wasieloski L."/>
            <person name="Aguilar W."/>
            <person name="Moore D."/>
            <person name="Tallon L."/>
            <person name="Sadzewicz L."/>
            <person name="Ott S."/>
            <person name="Zhao X."/>
            <person name="Nagaraj S."/>
            <person name="Vavikolanu K."/>
            <person name="Aluvathingal J."/>
            <person name="Nadendla S."/>
            <person name="Sichtig H."/>
        </authorList>
    </citation>
    <scope>NUCLEOTIDE SEQUENCE [LARGE SCALE GENOMIC DNA]</scope>
    <source>
        <strain evidence="4">FDAARGOS_394</strain>
    </source>
</reference>
<dbReference type="OrthoDB" id="8628587at2"/>
<dbReference type="Proteomes" id="UP000220246">
    <property type="component" value="Unassembled WGS sequence"/>
</dbReference>
<dbReference type="SUPFAM" id="SSF53850">
    <property type="entry name" value="Periplasmic binding protein-like II"/>
    <property type="match status" value="1"/>
</dbReference>
<accession>A0A2A7UVM8</accession>
<dbReference type="InterPro" id="IPR042100">
    <property type="entry name" value="Bug_dom1"/>
</dbReference>
<dbReference type="PIRSF" id="PIRSF017082">
    <property type="entry name" value="YflP"/>
    <property type="match status" value="1"/>
</dbReference>
<dbReference type="Gene3D" id="3.40.190.150">
    <property type="entry name" value="Bordetella uptake gene, domain 1"/>
    <property type="match status" value="1"/>
</dbReference>
<name>A0A2A7UVM8_COMTR</name>
<dbReference type="Gene3D" id="3.40.190.10">
    <property type="entry name" value="Periplasmic binding protein-like II"/>
    <property type="match status" value="1"/>
</dbReference>
<keyword evidence="4" id="KW-1185">Reference proteome</keyword>